<keyword evidence="1" id="KW-0472">Membrane</keyword>
<dbReference type="InterPro" id="IPR012349">
    <property type="entry name" value="Split_barrel_FMN-bd"/>
</dbReference>
<keyword evidence="3" id="KW-1185">Reference proteome</keyword>
<sequence>MWVWILWVLAGLLVVGLGGFLALVVIMRTKNRRGLLLVRRFGRRFGRPVEMRTAGEPGASAAVIRHVGRRSGAPYATPIGVYPLGDDFLVYLPYGTEVDWLRNVLAAGSAELRTEGRTHVVAPRVVEPAEALPHLSAADRRVARLFGVTDFLVLERAPVASGGTP</sequence>
<name>A0ABW5W320_9MICO</name>
<feature type="transmembrane region" description="Helical" evidence="1">
    <location>
        <begin position="6"/>
        <end position="26"/>
    </location>
</feature>
<organism evidence="2 3">
    <name type="scientific">Promicromonospora vindobonensis</name>
    <dbReference type="NCBI Taxonomy" id="195748"/>
    <lineage>
        <taxon>Bacteria</taxon>
        <taxon>Bacillati</taxon>
        <taxon>Actinomycetota</taxon>
        <taxon>Actinomycetes</taxon>
        <taxon>Micrococcales</taxon>
        <taxon>Promicromonosporaceae</taxon>
        <taxon>Promicromonospora</taxon>
    </lineage>
</organism>
<accession>A0ABW5W320</accession>
<dbReference type="Proteomes" id="UP001597479">
    <property type="component" value="Unassembled WGS sequence"/>
</dbReference>
<dbReference type="RefSeq" id="WP_377190672.1">
    <property type="nucleotide sequence ID" value="NZ_JBHUOG010000002.1"/>
</dbReference>
<protein>
    <submittedName>
        <fullName evidence="2">Nitroreductase family deazaflavin-dependent oxidoreductase</fullName>
    </submittedName>
</protein>
<comment type="caution">
    <text evidence="2">The sequence shown here is derived from an EMBL/GenBank/DDBJ whole genome shotgun (WGS) entry which is preliminary data.</text>
</comment>
<dbReference type="EMBL" id="JBHUOG010000002">
    <property type="protein sequence ID" value="MFD2797557.1"/>
    <property type="molecule type" value="Genomic_DNA"/>
</dbReference>
<dbReference type="Gene3D" id="2.30.110.10">
    <property type="entry name" value="Electron Transport, Fmn-binding Protein, Chain A"/>
    <property type="match status" value="1"/>
</dbReference>
<evidence type="ECO:0000313" key="2">
    <source>
        <dbReference type="EMBL" id="MFD2797557.1"/>
    </source>
</evidence>
<evidence type="ECO:0000313" key="3">
    <source>
        <dbReference type="Proteomes" id="UP001597479"/>
    </source>
</evidence>
<keyword evidence="1" id="KW-1133">Transmembrane helix</keyword>
<reference evidence="3" key="1">
    <citation type="journal article" date="2019" name="Int. J. Syst. Evol. Microbiol.">
        <title>The Global Catalogue of Microorganisms (GCM) 10K type strain sequencing project: providing services to taxonomists for standard genome sequencing and annotation.</title>
        <authorList>
            <consortium name="The Broad Institute Genomics Platform"/>
            <consortium name="The Broad Institute Genome Sequencing Center for Infectious Disease"/>
            <person name="Wu L."/>
            <person name="Ma J."/>
        </authorList>
    </citation>
    <scope>NUCLEOTIDE SEQUENCE [LARGE SCALE GENOMIC DNA]</scope>
    <source>
        <strain evidence="3">CCM 7044</strain>
    </source>
</reference>
<keyword evidence="1" id="KW-0812">Transmembrane</keyword>
<dbReference type="NCBIfam" id="TIGR00026">
    <property type="entry name" value="hi_GC_TIGR00026"/>
    <property type="match status" value="1"/>
</dbReference>
<gene>
    <name evidence="2" type="ORF">ACFS27_28640</name>
</gene>
<evidence type="ECO:0000256" key="1">
    <source>
        <dbReference type="SAM" id="Phobius"/>
    </source>
</evidence>
<proteinExistence type="predicted"/>
<dbReference type="InterPro" id="IPR004378">
    <property type="entry name" value="F420H2_quin_Rdtase"/>
</dbReference>
<dbReference type="Pfam" id="PF04075">
    <property type="entry name" value="F420H2_quin_red"/>
    <property type="match status" value="1"/>
</dbReference>